<organism evidence="4 5">
    <name type="scientific">Caenispirillum bisanense</name>
    <dbReference type="NCBI Taxonomy" id="414052"/>
    <lineage>
        <taxon>Bacteria</taxon>
        <taxon>Pseudomonadati</taxon>
        <taxon>Pseudomonadota</taxon>
        <taxon>Alphaproteobacteria</taxon>
        <taxon>Rhodospirillales</taxon>
        <taxon>Novispirillaceae</taxon>
        <taxon>Caenispirillum</taxon>
    </lineage>
</organism>
<dbReference type="Pfam" id="PF01361">
    <property type="entry name" value="Tautomerase"/>
    <property type="match status" value="1"/>
</dbReference>
<dbReference type="GO" id="GO:0016853">
    <property type="term" value="F:isomerase activity"/>
    <property type="evidence" value="ECO:0007669"/>
    <property type="project" value="UniProtKB-KW"/>
</dbReference>
<dbReference type="InterPro" id="IPR004370">
    <property type="entry name" value="4-OT-like_dom"/>
</dbReference>
<evidence type="ECO:0000256" key="1">
    <source>
        <dbReference type="ARBA" id="ARBA00006723"/>
    </source>
</evidence>
<name>A0A286H129_9PROT</name>
<dbReference type="OrthoDB" id="9803586at2"/>
<dbReference type="Gene3D" id="3.30.429.10">
    <property type="entry name" value="Macrophage Migration Inhibitory Factor"/>
    <property type="match status" value="2"/>
</dbReference>
<accession>A0A286H129</accession>
<comment type="similarity">
    <text evidence="1">Belongs to the 4-oxalocrotonate tautomerase family.</text>
</comment>
<evidence type="ECO:0000256" key="2">
    <source>
        <dbReference type="ARBA" id="ARBA00023235"/>
    </source>
</evidence>
<evidence type="ECO:0000259" key="3">
    <source>
        <dbReference type="Pfam" id="PF01361"/>
    </source>
</evidence>
<reference evidence="5" key="1">
    <citation type="submission" date="2017-09" db="EMBL/GenBank/DDBJ databases">
        <authorList>
            <person name="Varghese N."/>
            <person name="Submissions S."/>
        </authorList>
    </citation>
    <scope>NUCLEOTIDE SEQUENCE [LARGE SCALE GENOMIC DNA]</scope>
    <source>
        <strain evidence="5">USBA 140</strain>
    </source>
</reference>
<keyword evidence="5" id="KW-1185">Reference proteome</keyword>
<dbReference type="PANTHER" id="PTHR35530">
    <property type="entry name" value="TAUTOMERASE-RELATED"/>
    <property type="match status" value="1"/>
</dbReference>
<dbReference type="PANTHER" id="PTHR35530:SF1">
    <property type="entry name" value="2-HYDROXYMUCONATE TAUTOMERASE"/>
    <property type="match status" value="1"/>
</dbReference>
<dbReference type="EMBL" id="OCNJ01000015">
    <property type="protein sequence ID" value="SOE01014.1"/>
    <property type="molecule type" value="Genomic_DNA"/>
</dbReference>
<evidence type="ECO:0000313" key="4">
    <source>
        <dbReference type="EMBL" id="SOE01014.1"/>
    </source>
</evidence>
<dbReference type="RefSeq" id="WP_097281466.1">
    <property type="nucleotide sequence ID" value="NZ_OCNJ01000015.1"/>
</dbReference>
<sequence>MPFVRITLGAHGITPDDRAALARVATTLMAEALGKRPDLTSVLVTEVPDAERIWTVGDAFQPQAAVVEAFITQGTNTPAEKADFIARMDAAVRRVLPHVAPATYVVLNEVAADAWGWGGRTQADRAAAQ</sequence>
<keyword evidence="2" id="KW-0413">Isomerase</keyword>
<dbReference type="SUPFAM" id="SSF55331">
    <property type="entry name" value="Tautomerase/MIF"/>
    <property type="match status" value="1"/>
</dbReference>
<proteinExistence type="inferred from homology"/>
<evidence type="ECO:0000313" key="5">
    <source>
        <dbReference type="Proteomes" id="UP000219621"/>
    </source>
</evidence>
<feature type="domain" description="4-oxalocrotonate tautomerase-like" evidence="3">
    <location>
        <begin position="2"/>
        <end position="50"/>
    </location>
</feature>
<gene>
    <name evidence="4" type="ORF">SAMN05421508_11556</name>
</gene>
<protein>
    <submittedName>
        <fullName evidence="4">4-oxalocrotonate tautomerase</fullName>
    </submittedName>
</protein>
<dbReference type="InterPro" id="IPR014347">
    <property type="entry name" value="Tautomerase/MIF_sf"/>
</dbReference>
<dbReference type="AlphaFoldDB" id="A0A286H129"/>
<dbReference type="Proteomes" id="UP000219621">
    <property type="component" value="Unassembled WGS sequence"/>
</dbReference>